<evidence type="ECO:0000256" key="1">
    <source>
        <dbReference type="SAM" id="MobiDB-lite"/>
    </source>
</evidence>
<organism evidence="2 3">
    <name type="scientific">Ancylostoma ceylanicum</name>
    <dbReference type="NCBI Taxonomy" id="53326"/>
    <lineage>
        <taxon>Eukaryota</taxon>
        <taxon>Metazoa</taxon>
        <taxon>Ecdysozoa</taxon>
        <taxon>Nematoda</taxon>
        <taxon>Chromadorea</taxon>
        <taxon>Rhabditida</taxon>
        <taxon>Rhabditina</taxon>
        <taxon>Rhabditomorpha</taxon>
        <taxon>Strongyloidea</taxon>
        <taxon>Ancylostomatidae</taxon>
        <taxon>Ancylostomatinae</taxon>
        <taxon>Ancylostoma</taxon>
    </lineage>
</organism>
<evidence type="ECO:0000313" key="2">
    <source>
        <dbReference type="EMBL" id="EYB88089.1"/>
    </source>
</evidence>
<protein>
    <submittedName>
        <fullName evidence="2">Uncharacterized protein</fullName>
    </submittedName>
</protein>
<dbReference type="AlphaFoldDB" id="A0A016SCU6"/>
<keyword evidence="3" id="KW-1185">Reference proteome</keyword>
<dbReference type="Proteomes" id="UP000024635">
    <property type="component" value="Unassembled WGS sequence"/>
</dbReference>
<comment type="caution">
    <text evidence="2">The sequence shown here is derived from an EMBL/GenBank/DDBJ whole genome shotgun (WGS) entry which is preliminary data.</text>
</comment>
<gene>
    <name evidence="2" type="primary">Acey_s0252.g208</name>
    <name evidence="2" type="ORF">Y032_0252g208</name>
</gene>
<accession>A0A016SCU6</accession>
<name>A0A016SCU6_9BILA</name>
<sequence>MQGDDCSGVEDEVRWASMVSAVRDAYRSPTLAGVGAPEADARTRAGAVPAGHPGRTSAVQSLLRAAHSPAVRPDQSSTGGLRRAGPGALLRPAARPLLRVAGPTPVSWEP</sequence>
<evidence type="ECO:0000313" key="3">
    <source>
        <dbReference type="Proteomes" id="UP000024635"/>
    </source>
</evidence>
<reference evidence="3" key="1">
    <citation type="journal article" date="2015" name="Nat. Genet.">
        <title>The genome and transcriptome of the zoonotic hookworm Ancylostoma ceylanicum identify infection-specific gene families.</title>
        <authorList>
            <person name="Schwarz E.M."/>
            <person name="Hu Y."/>
            <person name="Antoshechkin I."/>
            <person name="Miller M.M."/>
            <person name="Sternberg P.W."/>
            <person name="Aroian R.V."/>
        </authorList>
    </citation>
    <scope>NUCLEOTIDE SEQUENCE</scope>
    <source>
        <strain evidence="3">HY135</strain>
    </source>
</reference>
<feature type="region of interest" description="Disordered" evidence="1">
    <location>
        <begin position="65"/>
        <end position="110"/>
    </location>
</feature>
<dbReference type="EMBL" id="JARK01001588">
    <property type="protein sequence ID" value="EYB88089.1"/>
    <property type="molecule type" value="Genomic_DNA"/>
</dbReference>
<feature type="compositionally biased region" description="Low complexity" evidence="1">
    <location>
        <begin position="79"/>
        <end position="103"/>
    </location>
</feature>
<proteinExistence type="predicted"/>